<dbReference type="SUPFAM" id="SSF53254">
    <property type="entry name" value="Phosphoglycerate mutase-like"/>
    <property type="match status" value="1"/>
</dbReference>
<dbReference type="InterPro" id="IPR029033">
    <property type="entry name" value="His_PPase_superfam"/>
</dbReference>
<dbReference type="AlphaFoldDB" id="A0A7X0MPS5"/>
<dbReference type="EMBL" id="JACHBU010000001">
    <property type="protein sequence ID" value="MBB6506779.1"/>
    <property type="molecule type" value="Genomic_DNA"/>
</dbReference>
<gene>
    <name evidence="1" type="ORF">F4695_000098</name>
</gene>
<keyword evidence="1" id="KW-0378">Hydrolase</keyword>
<dbReference type="SMART" id="SM00855">
    <property type="entry name" value="PGAM"/>
    <property type="match status" value="1"/>
</dbReference>
<dbReference type="GO" id="GO:0016787">
    <property type="term" value="F:hydrolase activity"/>
    <property type="evidence" value="ECO:0007669"/>
    <property type="project" value="UniProtKB-KW"/>
</dbReference>
<reference evidence="1 2" key="1">
    <citation type="submission" date="2020-08" db="EMBL/GenBank/DDBJ databases">
        <title>The Agave Microbiome: Exploring the role of microbial communities in plant adaptations to desert environments.</title>
        <authorList>
            <person name="Partida-Martinez L.P."/>
        </authorList>
    </citation>
    <scope>NUCLEOTIDE SEQUENCE [LARGE SCALE GENOMIC DNA]</scope>
    <source>
        <strain evidence="1 2">AS3.12</strain>
    </source>
</reference>
<dbReference type="CDD" id="cd07067">
    <property type="entry name" value="HP_PGM_like"/>
    <property type="match status" value="1"/>
</dbReference>
<dbReference type="PANTHER" id="PTHR47623">
    <property type="entry name" value="OS09G0287300 PROTEIN"/>
    <property type="match status" value="1"/>
</dbReference>
<dbReference type="PANTHER" id="PTHR47623:SF1">
    <property type="entry name" value="OS09G0287300 PROTEIN"/>
    <property type="match status" value="1"/>
</dbReference>
<name>A0A7X0MPS5_9HYPH</name>
<dbReference type="InterPro" id="IPR013078">
    <property type="entry name" value="His_Pase_superF_clade-1"/>
</dbReference>
<comment type="caution">
    <text evidence="1">The sequence shown here is derived from an EMBL/GenBank/DDBJ whole genome shotgun (WGS) entry which is preliminary data.</text>
</comment>
<dbReference type="EC" id="3.1.3.-" evidence="1"/>
<sequence>MASFTDMPTLAPPPSRIYLLRHGRAANPEQGQRDFDRTLTTDGFAEAEIVADKAADRRYRPDAVISSTAMRCRQTAEAVRRAISETIEPEFIDEVYNGSVGTYLALIFTSDRSGSVMLVGHNPTIEDVFGELIGKEHAARALPSGYPTAGLAVIDHAGRSDSSRPAWNLTDFITP</sequence>
<dbReference type="Gene3D" id="3.40.50.1240">
    <property type="entry name" value="Phosphoglycerate mutase-like"/>
    <property type="match status" value="1"/>
</dbReference>
<proteinExistence type="predicted"/>
<accession>A0A7X0MPS5</accession>
<dbReference type="Proteomes" id="UP000585437">
    <property type="component" value="Unassembled WGS sequence"/>
</dbReference>
<evidence type="ECO:0000313" key="2">
    <source>
        <dbReference type="Proteomes" id="UP000585437"/>
    </source>
</evidence>
<keyword evidence="2" id="KW-1185">Reference proteome</keyword>
<dbReference type="Pfam" id="PF00300">
    <property type="entry name" value="His_Phos_1"/>
    <property type="match status" value="1"/>
</dbReference>
<organism evidence="1 2">
    <name type="scientific">Rhizobium soli</name>
    <dbReference type="NCBI Taxonomy" id="424798"/>
    <lineage>
        <taxon>Bacteria</taxon>
        <taxon>Pseudomonadati</taxon>
        <taxon>Pseudomonadota</taxon>
        <taxon>Alphaproteobacteria</taxon>
        <taxon>Hyphomicrobiales</taxon>
        <taxon>Rhizobiaceae</taxon>
        <taxon>Rhizobium/Agrobacterium group</taxon>
        <taxon>Rhizobium</taxon>
    </lineage>
</organism>
<evidence type="ECO:0000313" key="1">
    <source>
        <dbReference type="EMBL" id="MBB6506779.1"/>
    </source>
</evidence>
<protein>
    <submittedName>
        <fullName evidence="1">Phosphohistidine phosphatase</fullName>
        <ecNumber evidence="1">3.1.3.-</ecNumber>
    </submittedName>
</protein>